<dbReference type="AlphaFoldDB" id="A0A9P6HSN3"/>
<proteinExistence type="predicted"/>
<evidence type="ECO:0000313" key="2">
    <source>
        <dbReference type="Proteomes" id="UP000781932"/>
    </source>
</evidence>
<dbReference type="Proteomes" id="UP000781932">
    <property type="component" value="Unassembled WGS sequence"/>
</dbReference>
<dbReference type="EMBL" id="JAATWM020000076">
    <property type="protein sequence ID" value="KAF9869344.1"/>
    <property type="molecule type" value="Genomic_DNA"/>
</dbReference>
<organism evidence="1 2">
    <name type="scientific">Colletotrichum karsti</name>
    <dbReference type="NCBI Taxonomy" id="1095194"/>
    <lineage>
        <taxon>Eukaryota</taxon>
        <taxon>Fungi</taxon>
        <taxon>Dikarya</taxon>
        <taxon>Ascomycota</taxon>
        <taxon>Pezizomycotina</taxon>
        <taxon>Sordariomycetes</taxon>
        <taxon>Hypocreomycetidae</taxon>
        <taxon>Glomerellales</taxon>
        <taxon>Glomerellaceae</taxon>
        <taxon>Colletotrichum</taxon>
        <taxon>Colletotrichum boninense species complex</taxon>
    </lineage>
</organism>
<reference evidence="1" key="2">
    <citation type="submission" date="2020-11" db="EMBL/GenBank/DDBJ databases">
        <title>Whole genome sequencing of Colletotrichum sp.</title>
        <authorList>
            <person name="Li H."/>
        </authorList>
    </citation>
    <scope>NUCLEOTIDE SEQUENCE</scope>
    <source>
        <strain evidence="1">CkLH20</strain>
    </source>
</reference>
<gene>
    <name evidence="1" type="ORF">CkaCkLH20_13182</name>
</gene>
<protein>
    <submittedName>
        <fullName evidence="1">Uncharacterized protein</fullName>
    </submittedName>
</protein>
<evidence type="ECO:0000313" key="1">
    <source>
        <dbReference type="EMBL" id="KAF9869344.1"/>
    </source>
</evidence>
<dbReference type="CDD" id="cd07822">
    <property type="entry name" value="SRPBCC_4"/>
    <property type="match status" value="1"/>
</dbReference>
<accession>A0A9P6HSN3</accession>
<name>A0A9P6HSN3_9PEZI</name>
<comment type="caution">
    <text evidence="1">The sequence shown here is derived from an EMBL/GenBank/DDBJ whole genome shotgun (WGS) entry which is preliminary data.</text>
</comment>
<dbReference type="Gene3D" id="3.30.530.20">
    <property type="match status" value="1"/>
</dbReference>
<dbReference type="SUPFAM" id="SSF55961">
    <property type="entry name" value="Bet v1-like"/>
    <property type="match status" value="1"/>
</dbReference>
<dbReference type="RefSeq" id="XP_038738805.1">
    <property type="nucleotide sequence ID" value="XM_038895893.1"/>
</dbReference>
<reference evidence="1" key="1">
    <citation type="submission" date="2020-03" db="EMBL/GenBank/DDBJ databases">
        <authorList>
            <person name="He L."/>
        </authorList>
    </citation>
    <scope>NUCLEOTIDE SEQUENCE</scope>
    <source>
        <strain evidence="1">CkLH20</strain>
    </source>
</reference>
<dbReference type="OrthoDB" id="509124at2759"/>
<dbReference type="GeneID" id="62168967"/>
<keyword evidence="2" id="KW-1185">Reference proteome</keyword>
<sequence length="294" mass="30874">MAVKMDNIRQRIQSQIPDNIRQLPETLKPKPAHHLDNGADSIPATLAPTLVSPVLPTPTLGHDGAVFTIAYATPIAKPPLAVLAAFVNPATYPSWNPMFPKVTVNRVPTEPLPPLLAGSSVADAKPADLMLEGAQVTFEVHLGLDPAKPSANSHCIITKLEDFNKVITTTAGGEHKGLKGYRVAWKTTGYTPPTFLLRAERVHEFLETEDGGGTEYRCYETFYGPLAHIVKLTLVGQLEAAFTAWMDGLKRFVESGGDVAPPAAAPAAAAGTNGETTAEAAPASAAAAAAAAAS</sequence>
<dbReference type="InterPro" id="IPR023393">
    <property type="entry name" value="START-like_dom_sf"/>
</dbReference>